<keyword evidence="2" id="KW-1185">Reference proteome</keyword>
<sequence length="362" mass="39924">MEEEETCRICLESSPISCSYAAKLSDSIKENQLISPCACTGTQAFVHLKCLRRWQRAVMSSRLPGAGHTPALICSVCTSRFTVAPPKPPLTLQLWKVASAYAWEAAGLFMIMCACYMALTGHNVQSLIDELESRLALAREVLPCSIRFNVWEDKCLSPACSLLGGRLGSGRPHLHPGTLLVATPAMPSAFFFGSVVLLYEHQRCSGSRGLVLNMQAQEAKVGEWEKDVIPRVRSRALLKNLSHGIGGPLAEDEWMILHRCQLSLEKCGICSHKTATAKTPCGRGWGQEMLPGVYLGRDISPLILQEKSEVFPLTHQVLHGHAEWYVGQLGSEIRRGLWVTKENTSDILISTPPLELWHALVK</sequence>
<evidence type="ECO:0000313" key="2">
    <source>
        <dbReference type="Proteomes" id="UP001162992"/>
    </source>
</evidence>
<reference evidence="2" key="1">
    <citation type="journal article" date="2024" name="Proc. Natl. Acad. Sci. U.S.A.">
        <title>Extraordinary preservation of gene collinearity over three hundred million years revealed in homosporous lycophytes.</title>
        <authorList>
            <person name="Li C."/>
            <person name="Wickell D."/>
            <person name="Kuo L.Y."/>
            <person name="Chen X."/>
            <person name="Nie B."/>
            <person name="Liao X."/>
            <person name="Peng D."/>
            <person name="Ji J."/>
            <person name="Jenkins J."/>
            <person name="Williams M."/>
            <person name="Shu S."/>
            <person name="Plott C."/>
            <person name="Barry K."/>
            <person name="Rajasekar S."/>
            <person name="Grimwood J."/>
            <person name="Han X."/>
            <person name="Sun S."/>
            <person name="Hou Z."/>
            <person name="He W."/>
            <person name="Dai G."/>
            <person name="Sun C."/>
            <person name="Schmutz J."/>
            <person name="Leebens-Mack J.H."/>
            <person name="Li F.W."/>
            <person name="Wang L."/>
        </authorList>
    </citation>
    <scope>NUCLEOTIDE SEQUENCE [LARGE SCALE GENOMIC DNA]</scope>
    <source>
        <strain evidence="2">cv. PW_Plant_1</strain>
    </source>
</reference>
<proteinExistence type="predicted"/>
<gene>
    <name evidence="1" type="ORF">O6H91_12G026800</name>
</gene>
<dbReference type="EMBL" id="CM055103">
    <property type="protein sequence ID" value="KAJ7535301.1"/>
    <property type="molecule type" value="Genomic_DNA"/>
</dbReference>
<comment type="caution">
    <text evidence="1">The sequence shown here is derived from an EMBL/GenBank/DDBJ whole genome shotgun (WGS) entry which is preliminary data.</text>
</comment>
<organism evidence="1 2">
    <name type="scientific">Diphasiastrum complanatum</name>
    <name type="common">Issler's clubmoss</name>
    <name type="synonym">Lycopodium complanatum</name>
    <dbReference type="NCBI Taxonomy" id="34168"/>
    <lineage>
        <taxon>Eukaryota</taxon>
        <taxon>Viridiplantae</taxon>
        <taxon>Streptophyta</taxon>
        <taxon>Embryophyta</taxon>
        <taxon>Tracheophyta</taxon>
        <taxon>Lycopodiopsida</taxon>
        <taxon>Lycopodiales</taxon>
        <taxon>Lycopodiaceae</taxon>
        <taxon>Lycopodioideae</taxon>
        <taxon>Diphasiastrum</taxon>
    </lineage>
</organism>
<dbReference type="Proteomes" id="UP001162992">
    <property type="component" value="Chromosome 12"/>
</dbReference>
<name>A0ACC2BZT9_DIPCM</name>
<accession>A0ACC2BZT9</accession>
<evidence type="ECO:0000313" key="1">
    <source>
        <dbReference type="EMBL" id="KAJ7535301.1"/>
    </source>
</evidence>
<protein>
    <submittedName>
        <fullName evidence="1">Uncharacterized protein</fullName>
    </submittedName>
</protein>